<dbReference type="PROSITE" id="PS50110">
    <property type="entry name" value="RESPONSE_REGULATORY"/>
    <property type="match status" value="1"/>
</dbReference>
<evidence type="ECO:0000313" key="2">
    <source>
        <dbReference type="Proteomes" id="UP000312512"/>
    </source>
</evidence>
<dbReference type="RefSeq" id="WP_139631306.1">
    <property type="nucleotide sequence ID" value="NZ_VDLX02000005.1"/>
</dbReference>
<dbReference type="Pfam" id="PF00072">
    <property type="entry name" value="Response_reg"/>
    <property type="match status" value="1"/>
</dbReference>
<accession>A0A5C4WJR9</accession>
<keyword evidence="2" id="KW-1185">Reference proteome</keyword>
<dbReference type="InterPro" id="IPR011006">
    <property type="entry name" value="CheY-like_superfamily"/>
</dbReference>
<evidence type="ECO:0000313" key="1">
    <source>
        <dbReference type="EMBL" id="KAB8194713.1"/>
    </source>
</evidence>
<dbReference type="InterPro" id="IPR000792">
    <property type="entry name" value="Tscrpt_reg_LuxR_C"/>
</dbReference>
<dbReference type="CDD" id="cd06170">
    <property type="entry name" value="LuxR_C_like"/>
    <property type="match status" value="1"/>
</dbReference>
<dbReference type="GO" id="GO:0003677">
    <property type="term" value="F:DNA binding"/>
    <property type="evidence" value="ECO:0007669"/>
    <property type="project" value="InterPro"/>
</dbReference>
<dbReference type="Proteomes" id="UP000312512">
    <property type="component" value="Unassembled WGS sequence"/>
</dbReference>
<dbReference type="InterPro" id="IPR001789">
    <property type="entry name" value="Sig_transdc_resp-reg_receiver"/>
</dbReference>
<dbReference type="EMBL" id="VDLX02000005">
    <property type="protein sequence ID" value="KAB8194713.1"/>
    <property type="molecule type" value="Genomic_DNA"/>
</dbReference>
<dbReference type="PANTHER" id="PTHR43214:SF42">
    <property type="entry name" value="TRANSCRIPTIONAL REGULATORY PROTEIN DESR"/>
    <property type="match status" value="1"/>
</dbReference>
<proteinExistence type="predicted"/>
<dbReference type="SUPFAM" id="SSF52172">
    <property type="entry name" value="CheY-like"/>
    <property type="match status" value="1"/>
</dbReference>
<comment type="caution">
    <text evidence="1">The sequence shown here is derived from an EMBL/GenBank/DDBJ whole genome shotgun (WGS) entry which is preliminary data.</text>
</comment>
<dbReference type="AlphaFoldDB" id="A0A5C4WJR9"/>
<sequence length="201" mass="21092">MVRVLIAEDMRILRDTLAALLNLEDDLDVVAELGSGDEIVPAALRHRPDVAVLDIDLPGTDGLTAAAQLHQALPACRTLILTGLGRPGTLRRALAAHASGFVVKDAPSQQLVDAVRRVAAGERVIDAALAVATLEASDNPLSPRETEVLKRHAGGASAAEIATAMQLSYGTVRNYLASAVTKLGARNRVDAARIADEAGWL</sequence>
<dbReference type="InterPro" id="IPR016032">
    <property type="entry name" value="Sig_transdc_resp-reg_C-effctor"/>
</dbReference>
<dbReference type="SUPFAM" id="SSF46894">
    <property type="entry name" value="C-terminal effector domain of the bipartite response regulators"/>
    <property type="match status" value="1"/>
</dbReference>
<dbReference type="SMART" id="SM00448">
    <property type="entry name" value="REC"/>
    <property type="match status" value="1"/>
</dbReference>
<dbReference type="PANTHER" id="PTHR43214">
    <property type="entry name" value="TWO-COMPONENT RESPONSE REGULATOR"/>
    <property type="match status" value="1"/>
</dbReference>
<reference evidence="1 2" key="1">
    <citation type="submission" date="2019-10" db="EMBL/GenBank/DDBJ databases">
        <title>Nonomuraea sp. nov., isolated from Phyllanthus amarus.</title>
        <authorList>
            <person name="Klykleung N."/>
            <person name="Tanasupawat S."/>
        </authorList>
    </citation>
    <scope>NUCLEOTIDE SEQUENCE [LARGE SCALE GENOMIC DNA]</scope>
    <source>
        <strain evidence="1 2">PA1-10</strain>
    </source>
</reference>
<gene>
    <name evidence="1" type="ORF">FH608_016170</name>
</gene>
<dbReference type="GO" id="GO:0006355">
    <property type="term" value="P:regulation of DNA-templated transcription"/>
    <property type="evidence" value="ECO:0007669"/>
    <property type="project" value="InterPro"/>
</dbReference>
<dbReference type="Pfam" id="PF00196">
    <property type="entry name" value="GerE"/>
    <property type="match status" value="1"/>
</dbReference>
<dbReference type="Gene3D" id="3.40.50.2300">
    <property type="match status" value="1"/>
</dbReference>
<dbReference type="OrthoDB" id="9808843at2"/>
<dbReference type="SMART" id="SM00421">
    <property type="entry name" value="HTH_LUXR"/>
    <property type="match status" value="1"/>
</dbReference>
<protein>
    <submittedName>
        <fullName evidence="1">Response regulator</fullName>
    </submittedName>
</protein>
<dbReference type="GO" id="GO:0000160">
    <property type="term" value="P:phosphorelay signal transduction system"/>
    <property type="evidence" value="ECO:0007669"/>
    <property type="project" value="InterPro"/>
</dbReference>
<organism evidence="1 2">
    <name type="scientific">Nonomuraea phyllanthi</name>
    <dbReference type="NCBI Taxonomy" id="2219224"/>
    <lineage>
        <taxon>Bacteria</taxon>
        <taxon>Bacillati</taxon>
        <taxon>Actinomycetota</taxon>
        <taxon>Actinomycetes</taxon>
        <taxon>Streptosporangiales</taxon>
        <taxon>Streptosporangiaceae</taxon>
        <taxon>Nonomuraea</taxon>
    </lineage>
</organism>
<dbReference type="InterPro" id="IPR039420">
    <property type="entry name" value="WalR-like"/>
</dbReference>
<dbReference type="PROSITE" id="PS50043">
    <property type="entry name" value="HTH_LUXR_2"/>
    <property type="match status" value="1"/>
</dbReference>
<name>A0A5C4WJR9_9ACTN</name>
<dbReference type="PRINTS" id="PR00038">
    <property type="entry name" value="HTHLUXR"/>
</dbReference>
<dbReference type="PROSITE" id="PS00622">
    <property type="entry name" value="HTH_LUXR_1"/>
    <property type="match status" value="1"/>
</dbReference>